<keyword evidence="2" id="KW-1185">Reference proteome</keyword>
<evidence type="ECO:0000313" key="2">
    <source>
        <dbReference type="Proteomes" id="UP001595722"/>
    </source>
</evidence>
<dbReference type="Proteomes" id="UP001595722">
    <property type="component" value="Unassembled WGS sequence"/>
</dbReference>
<evidence type="ECO:0000313" key="1">
    <source>
        <dbReference type="EMBL" id="MFC3679462.1"/>
    </source>
</evidence>
<dbReference type="EMBL" id="JBHRYB010000005">
    <property type="protein sequence ID" value="MFC3679462.1"/>
    <property type="molecule type" value="Genomic_DNA"/>
</dbReference>
<reference evidence="2" key="1">
    <citation type="journal article" date="2019" name="Int. J. Syst. Evol. Microbiol.">
        <title>The Global Catalogue of Microorganisms (GCM) 10K type strain sequencing project: providing services to taxonomists for standard genome sequencing and annotation.</title>
        <authorList>
            <consortium name="The Broad Institute Genomics Platform"/>
            <consortium name="The Broad Institute Genome Sequencing Center for Infectious Disease"/>
            <person name="Wu L."/>
            <person name="Ma J."/>
        </authorList>
    </citation>
    <scope>NUCLEOTIDE SEQUENCE [LARGE SCALE GENOMIC DNA]</scope>
    <source>
        <strain evidence="2">KCTC 42424</strain>
    </source>
</reference>
<dbReference type="RefSeq" id="WP_376865161.1">
    <property type="nucleotide sequence ID" value="NZ_JBHRYB010000005.1"/>
</dbReference>
<sequence>MFKFWKKKQGKTDSELDVVVRTLAEYLLSPSNLGEFRIKVKGLSKVISVENLSELKGMFNEPPKESELFSTEKHGLGGWLSVCQFAILELVYNLGPDALPFIREIAWGEYDWTQGNAIELLIRFAADGVEPEEIKNEIKQKFPRIRFEAQLYAIQPLLSEIENDIKLKNIFYDLMEIEEFKEAYEELAEQ</sequence>
<proteinExistence type="predicted"/>
<protein>
    <recommendedName>
        <fullName evidence="3">DUF4375 domain-containing protein</fullName>
    </recommendedName>
</protein>
<organism evidence="1 2">
    <name type="scientific">Bacterioplanoides pacificum</name>
    <dbReference type="NCBI Taxonomy" id="1171596"/>
    <lineage>
        <taxon>Bacteria</taxon>
        <taxon>Pseudomonadati</taxon>
        <taxon>Pseudomonadota</taxon>
        <taxon>Gammaproteobacteria</taxon>
        <taxon>Oceanospirillales</taxon>
        <taxon>Oceanospirillaceae</taxon>
        <taxon>Bacterioplanoides</taxon>
    </lineage>
</organism>
<name>A0ABV7VRG2_9GAMM</name>
<comment type="caution">
    <text evidence="1">The sequence shown here is derived from an EMBL/GenBank/DDBJ whole genome shotgun (WGS) entry which is preliminary data.</text>
</comment>
<accession>A0ABV7VRG2</accession>
<evidence type="ECO:0008006" key="3">
    <source>
        <dbReference type="Google" id="ProtNLM"/>
    </source>
</evidence>
<gene>
    <name evidence="1" type="ORF">ACFOMG_04965</name>
</gene>